<organism evidence="1 2">
    <name type="scientific">Rohdeia mirabilis</name>
    <dbReference type="NCBI Taxonomy" id="2528008"/>
    <lineage>
        <taxon>Bacteria</taxon>
        <taxon>Pseudomonadati</taxon>
        <taxon>Planctomycetota</taxon>
        <taxon>Planctomycetia</taxon>
        <taxon>Planctomycetia incertae sedis</taxon>
        <taxon>Rohdeia</taxon>
    </lineage>
</organism>
<name>A0A518CVB2_9BACT</name>
<dbReference type="AlphaFoldDB" id="A0A518CVB2"/>
<sequence>MGPRLLHVVLFALSLASAGCMPGQRLLDARIEVDGAVVAETYFSIDDHRSEGEAWSRLDGAVFEAVGAGLPAPDAEGRVELTGAIGLVLDHAGDPFVGAELVVLLLVPDAAGSGGWCLAPGEVERTRPPK</sequence>
<keyword evidence="2" id="KW-1185">Reference proteome</keyword>
<protein>
    <submittedName>
        <fullName evidence="1">Uncharacterized protein</fullName>
    </submittedName>
</protein>
<accession>A0A518CVB2</accession>
<dbReference type="RefSeq" id="WP_145182403.1">
    <property type="nucleotide sequence ID" value="NZ_CP036290.1"/>
</dbReference>
<evidence type="ECO:0000313" key="1">
    <source>
        <dbReference type="EMBL" id="QDU83173.1"/>
    </source>
</evidence>
<proteinExistence type="predicted"/>
<reference evidence="1 2" key="1">
    <citation type="submission" date="2019-02" db="EMBL/GenBank/DDBJ databases">
        <title>Deep-cultivation of Planctomycetes and their phenomic and genomic characterization uncovers novel biology.</title>
        <authorList>
            <person name="Wiegand S."/>
            <person name="Jogler M."/>
            <person name="Boedeker C."/>
            <person name="Pinto D."/>
            <person name="Vollmers J."/>
            <person name="Rivas-Marin E."/>
            <person name="Kohn T."/>
            <person name="Peeters S.H."/>
            <person name="Heuer A."/>
            <person name="Rast P."/>
            <person name="Oberbeckmann S."/>
            <person name="Bunk B."/>
            <person name="Jeske O."/>
            <person name="Meyerdierks A."/>
            <person name="Storesund J.E."/>
            <person name="Kallscheuer N."/>
            <person name="Luecker S."/>
            <person name="Lage O.M."/>
            <person name="Pohl T."/>
            <person name="Merkel B.J."/>
            <person name="Hornburger P."/>
            <person name="Mueller R.-W."/>
            <person name="Bruemmer F."/>
            <person name="Labrenz M."/>
            <person name="Spormann A.M."/>
            <person name="Op den Camp H."/>
            <person name="Overmann J."/>
            <person name="Amann R."/>
            <person name="Jetten M.S.M."/>
            <person name="Mascher T."/>
            <person name="Medema M.H."/>
            <person name="Devos D.P."/>
            <person name="Kaster A.-K."/>
            <person name="Ovreas L."/>
            <person name="Rohde M."/>
            <person name="Galperin M.Y."/>
            <person name="Jogler C."/>
        </authorList>
    </citation>
    <scope>NUCLEOTIDE SEQUENCE [LARGE SCALE GENOMIC DNA]</scope>
    <source>
        <strain evidence="1 2">Pla163</strain>
    </source>
</reference>
<dbReference type="PROSITE" id="PS51257">
    <property type="entry name" value="PROKAR_LIPOPROTEIN"/>
    <property type="match status" value="1"/>
</dbReference>
<evidence type="ECO:0000313" key="2">
    <source>
        <dbReference type="Proteomes" id="UP000319342"/>
    </source>
</evidence>
<dbReference type="OrthoDB" id="9911501at2"/>
<dbReference type="EMBL" id="CP036290">
    <property type="protein sequence ID" value="QDU83173.1"/>
    <property type="molecule type" value="Genomic_DNA"/>
</dbReference>
<gene>
    <name evidence="1" type="ORF">Pla163_02700</name>
</gene>
<dbReference type="Proteomes" id="UP000319342">
    <property type="component" value="Chromosome"/>
</dbReference>